<feature type="signal peptide" evidence="1">
    <location>
        <begin position="1"/>
        <end position="25"/>
    </location>
</feature>
<keyword evidence="1" id="KW-0732">Signal</keyword>
<feature type="chain" id="PRO_5035805716" evidence="1">
    <location>
        <begin position="26"/>
        <end position="94"/>
    </location>
</feature>
<sequence length="94" mass="10417">MRLSLLKRLRLCLIVATTIPPKIEGYSGADLFFSVSTPAWESSVPWKEEIHTGKERASSAVAIRKSMGQEDFMGRLNCLGYNTARAITKSVITN</sequence>
<protein>
    <submittedName>
        <fullName evidence="2">Uncharacterized protein</fullName>
    </submittedName>
</protein>
<reference evidence="2" key="1">
    <citation type="submission" date="2019-12" db="EMBL/GenBank/DDBJ databases">
        <title>Genome sequencing and annotation of Brassica cretica.</title>
        <authorList>
            <person name="Studholme D.J."/>
            <person name="Sarris P."/>
        </authorList>
    </citation>
    <scope>NUCLEOTIDE SEQUENCE</scope>
    <source>
        <strain evidence="2">PFS-109/04</strain>
        <tissue evidence="2">Leaf</tissue>
    </source>
</reference>
<dbReference type="EMBL" id="QGKX02000004">
    <property type="protein sequence ID" value="KAF3603732.1"/>
    <property type="molecule type" value="Genomic_DNA"/>
</dbReference>
<gene>
    <name evidence="2" type="ORF">F2Q69_00036303</name>
</gene>
<dbReference type="AlphaFoldDB" id="A0A8S9SNQ9"/>
<name>A0A8S9SNQ9_BRACR</name>
<evidence type="ECO:0000313" key="2">
    <source>
        <dbReference type="EMBL" id="KAF3603732.1"/>
    </source>
</evidence>
<comment type="caution">
    <text evidence="2">The sequence shown here is derived from an EMBL/GenBank/DDBJ whole genome shotgun (WGS) entry which is preliminary data.</text>
</comment>
<evidence type="ECO:0000313" key="3">
    <source>
        <dbReference type="Proteomes" id="UP000712600"/>
    </source>
</evidence>
<dbReference type="Proteomes" id="UP000712600">
    <property type="component" value="Unassembled WGS sequence"/>
</dbReference>
<organism evidence="2 3">
    <name type="scientific">Brassica cretica</name>
    <name type="common">Mustard</name>
    <dbReference type="NCBI Taxonomy" id="69181"/>
    <lineage>
        <taxon>Eukaryota</taxon>
        <taxon>Viridiplantae</taxon>
        <taxon>Streptophyta</taxon>
        <taxon>Embryophyta</taxon>
        <taxon>Tracheophyta</taxon>
        <taxon>Spermatophyta</taxon>
        <taxon>Magnoliopsida</taxon>
        <taxon>eudicotyledons</taxon>
        <taxon>Gunneridae</taxon>
        <taxon>Pentapetalae</taxon>
        <taxon>rosids</taxon>
        <taxon>malvids</taxon>
        <taxon>Brassicales</taxon>
        <taxon>Brassicaceae</taxon>
        <taxon>Brassiceae</taxon>
        <taxon>Brassica</taxon>
    </lineage>
</organism>
<accession>A0A8S9SNQ9</accession>
<proteinExistence type="predicted"/>
<evidence type="ECO:0000256" key="1">
    <source>
        <dbReference type="SAM" id="SignalP"/>
    </source>
</evidence>